<feature type="compositionally biased region" description="Polar residues" evidence="1">
    <location>
        <begin position="388"/>
        <end position="411"/>
    </location>
</feature>
<accession>A0A8S5RX77</accession>
<feature type="compositionally biased region" description="Basic and acidic residues" evidence="1">
    <location>
        <begin position="327"/>
        <end position="350"/>
    </location>
</feature>
<organism evidence="3">
    <name type="scientific">Siphoviridae sp. ct0Go27</name>
    <dbReference type="NCBI Taxonomy" id="2827761"/>
    <lineage>
        <taxon>Viruses</taxon>
        <taxon>Duplodnaviria</taxon>
        <taxon>Heunggongvirae</taxon>
        <taxon>Uroviricota</taxon>
        <taxon>Caudoviricetes</taxon>
    </lineage>
</organism>
<feature type="domain" description="PIN-like" evidence="2">
    <location>
        <begin position="4"/>
        <end position="101"/>
    </location>
</feature>
<protein>
    <recommendedName>
        <fullName evidence="2">PIN-like domain-containing protein</fullName>
    </recommendedName>
</protein>
<feature type="compositionally biased region" description="Basic and acidic residues" evidence="1">
    <location>
        <begin position="554"/>
        <end position="591"/>
    </location>
</feature>
<proteinExistence type="predicted"/>
<feature type="compositionally biased region" description="Basic and acidic residues" evidence="1">
    <location>
        <begin position="232"/>
        <end position="275"/>
    </location>
</feature>
<sequence length="642" mass="72378">MIFLVDFENTHASGFEGYHYLTEQDTLVVYYSDENSALQKGVVEDLKEKAVHVRMVKLLKQHSNALDMYIASTTGMFLDTGEKICIVSKDKGYAAVRDFWHSLRGAEILLGETIEECFLHSVANDDERIRRAKERNQKVQLIDAFETTNNVPTRPTLSYRNNYRRRKNQFLDANSHLEPVELLPNPLAKEDVSYASLVEEENDGEHFSVDYSASIKEEKLYPDEDHAESFEKELSSDRATEETVVAKDKEDLDSREEAKTADNIKSEEAKHEDSSKSSIETVNRIYPKTEKKANAGRPSNQIQYIYDPVLKRMKRVDVEEVAEDSISETRAEESKKTEEKKSSDAGKDEAVQEDATAVTESRSTEQRERQRHHNRRRRRSNGKKENGAQASVQATNQEPSQDNTKAVSQDSAKVEAKDNAKTVAKNYAKTEAKDSSKEHGKDASKEESKSIKEQKPDKQEKVETKEKSGKSDKVVKEKKSARKIGTKASQEKHVEKSAEKSAEDSAKASAKEEKKQNQTPEKKAKVKDADKSVESKTNLKATKEKPVRKSVKAKTGEEKSETKSTRAKTAEKTDKTKAGEKTNTTKEEKTAKTKTGARTSNDKTTEKSVKAKADTKKTESASAEKSGRRGRKKKEETKETDK</sequence>
<evidence type="ECO:0000259" key="2">
    <source>
        <dbReference type="Pfam" id="PF18475"/>
    </source>
</evidence>
<feature type="compositionally biased region" description="Basic and acidic residues" evidence="1">
    <location>
        <begin position="428"/>
        <end position="478"/>
    </location>
</feature>
<evidence type="ECO:0000256" key="1">
    <source>
        <dbReference type="SAM" id="MobiDB-lite"/>
    </source>
</evidence>
<feature type="compositionally biased region" description="Basic and acidic residues" evidence="1">
    <location>
        <begin position="633"/>
        <end position="642"/>
    </location>
</feature>
<evidence type="ECO:0000313" key="3">
    <source>
        <dbReference type="EMBL" id="DAF43042.1"/>
    </source>
</evidence>
<dbReference type="EMBL" id="BK032498">
    <property type="protein sequence ID" value="DAF43042.1"/>
    <property type="molecule type" value="Genomic_DNA"/>
</dbReference>
<feature type="compositionally biased region" description="Basic and acidic residues" evidence="1">
    <location>
        <begin position="489"/>
        <end position="534"/>
    </location>
</feature>
<feature type="compositionally biased region" description="Basic and acidic residues" evidence="1">
    <location>
        <begin position="600"/>
        <end position="619"/>
    </location>
</feature>
<feature type="region of interest" description="Disordered" evidence="1">
    <location>
        <begin position="232"/>
        <end position="642"/>
    </location>
</feature>
<name>A0A8S5RX77_9CAUD</name>
<dbReference type="Pfam" id="PF18475">
    <property type="entry name" value="PIN7"/>
    <property type="match status" value="1"/>
</dbReference>
<reference evidence="3" key="1">
    <citation type="journal article" date="2021" name="Proc. Natl. Acad. Sci. U.S.A.">
        <title>A Catalog of Tens of Thousands of Viruses from Human Metagenomes Reveals Hidden Associations with Chronic Diseases.</title>
        <authorList>
            <person name="Tisza M.J."/>
            <person name="Buck C.B."/>
        </authorList>
    </citation>
    <scope>NUCLEOTIDE SEQUENCE</scope>
    <source>
        <strain evidence="3">Ct0Go27</strain>
    </source>
</reference>
<feature type="compositionally biased region" description="Basic residues" evidence="1">
    <location>
        <begin position="369"/>
        <end position="381"/>
    </location>
</feature>
<dbReference type="InterPro" id="IPR041494">
    <property type="entry name" value="PIN7"/>
</dbReference>